<dbReference type="PANTHER" id="PTHR31325">
    <property type="entry name" value="OS01G0798800 PROTEIN-RELATED"/>
    <property type="match status" value="1"/>
</dbReference>
<accession>A0A835BTS6</accession>
<dbReference type="EMBL" id="JACEFO010001753">
    <property type="protein sequence ID" value="KAF8711083.1"/>
    <property type="molecule type" value="Genomic_DNA"/>
</dbReference>
<dbReference type="Proteomes" id="UP000636709">
    <property type="component" value="Unassembled WGS sequence"/>
</dbReference>
<sequence>MHLGEQDGITAYNIEDNELWMRHVLTALPQVTVAIYVFWKSWTWPNEGNLWKTTLLVFAPGILKCFEKPWALKNASINSLTTMTSSGQNGETNSLEAYVEAASHLWRDNPLLAPNDVDRKPYSLFIDIVYSYDDRIRNMSYMMHNSDEAYDLVQSGRALLNV</sequence>
<dbReference type="AlphaFoldDB" id="A0A835BTS6"/>
<comment type="caution">
    <text evidence="2">The sequence shown here is derived from an EMBL/GenBank/DDBJ whole genome shotgun (WGS) entry which is preliminary data.</text>
</comment>
<evidence type="ECO:0000313" key="2">
    <source>
        <dbReference type="EMBL" id="KAF8711083.1"/>
    </source>
</evidence>
<evidence type="ECO:0000259" key="1">
    <source>
        <dbReference type="Pfam" id="PF13968"/>
    </source>
</evidence>
<evidence type="ECO:0000313" key="3">
    <source>
        <dbReference type="Proteomes" id="UP000636709"/>
    </source>
</evidence>
<dbReference type="Pfam" id="PF13968">
    <property type="entry name" value="DUF4220"/>
    <property type="match status" value="1"/>
</dbReference>
<gene>
    <name evidence="2" type="ORF">HU200_029088</name>
</gene>
<organism evidence="2 3">
    <name type="scientific">Digitaria exilis</name>
    <dbReference type="NCBI Taxonomy" id="1010633"/>
    <lineage>
        <taxon>Eukaryota</taxon>
        <taxon>Viridiplantae</taxon>
        <taxon>Streptophyta</taxon>
        <taxon>Embryophyta</taxon>
        <taxon>Tracheophyta</taxon>
        <taxon>Spermatophyta</taxon>
        <taxon>Magnoliopsida</taxon>
        <taxon>Liliopsida</taxon>
        <taxon>Poales</taxon>
        <taxon>Poaceae</taxon>
        <taxon>PACMAD clade</taxon>
        <taxon>Panicoideae</taxon>
        <taxon>Panicodae</taxon>
        <taxon>Paniceae</taxon>
        <taxon>Anthephorinae</taxon>
        <taxon>Digitaria</taxon>
    </lineage>
</organism>
<feature type="domain" description="DUF4220" evidence="1">
    <location>
        <begin position="1"/>
        <end position="98"/>
    </location>
</feature>
<name>A0A835BTS6_9POAL</name>
<protein>
    <recommendedName>
        <fullName evidence="1">DUF4220 domain-containing protein</fullName>
    </recommendedName>
</protein>
<reference evidence="2" key="1">
    <citation type="submission" date="2020-07" db="EMBL/GenBank/DDBJ databases">
        <title>Genome sequence and genetic diversity analysis of an under-domesticated orphan crop, white fonio (Digitaria exilis).</title>
        <authorList>
            <person name="Bennetzen J.L."/>
            <person name="Chen S."/>
            <person name="Ma X."/>
            <person name="Wang X."/>
            <person name="Yssel A.E.J."/>
            <person name="Chaluvadi S.R."/>
            <person name="Johnson M."/>
            <person name="Gangashetty P."/>
            <person name="Hamidou F."/>
            <person name="Sanogo M.D."/>
            <person name="Zwaenepoel A."/>
            <person name="Wallace J."/>
            <person name="Van De Peer Y."/>
            <person name="Van Deynze A."/>
        </authorList>
    </citation>
    <scope>NUCLEOTIDE SEQUENCE</scope>
    <source>
        <tissue evidence="2">Leaves</tissue>
    </source>
</reference>
<proteinExistence type="predicted"/>
<keyword evidence="3" id="KW-1185">Reference proteome</keyword>
<dbReference type="OrthoDB" id="682798at2759"/>
<dbReference type="InterPro" id="IPR025315">
    <property type="entry name" value="DUF4220"/>
</dbReference>